<evidence type="ECO:0000256" key="7">
    <source>
        <dbReference type="ARBA" id="ARBA00023235"/>
    </source>
</evidence>
<name>A0A562J8A6_9FIRM</name>
<keyword evidence="11" id="KW-1185">Reference proteome</keyword>
<evidence type="ECO:0000259" key="9">
    <source>
        <dbReference type="Pfam" id="PF16363"/>
    </source>
</evidence>
<dbReference type="SUPFAM" id="SSF51735">
    <property type="entry name" value="NAD(P)-binding Rossmann-fold domains"/>
    <property type="match status" value="1"/>
</dbReference>
<comment type="pathway">
    <text evidence="8">Carbohydrate metabolism; galactose metabolism.</text>
</comment>
<sequence length="330" mass="36760">MILITGGTGYIGSHTAVKLLDQNEDIIILDNLYNSRAEVIDSIEAITGIRPKFYQIDLLDINGLEQIFKENKIDCVIHFAGLKAVGESVAQPLKYFNNNITGTINLLMIMQKYNCKKIIFSSSATVYGTTQEMPLTENSPLGVTNPYGRTKLVIEEMLRDLYASDNEFAVVLLRYFNPIGAHKSRLIGENPNGIPNNLMPYICKVAKGELTHLNVFGNDYDTVDGTGVRDYIHVEDLADGHVKSINKVKNNSGLFTYNLGTGNGYSVLQVVSAFEKANNIKISYKITTRRAGDVATVYADTNKAEEELGFKAQYNINEMCRDSWNYASKH</sequence>
<dbReference type="Pfam" id="PF16363">
    <property type="entry name" value="GDP_Man_Dehyd"/>
    <property type="match status" value="1"/>
</dbReference>
<evidence type="ECO:0000256" key="8">
    <source>
        <dbReference type="RuleBase" id="RU366046"/>
    </source>
</evidence>
<dbReference type="InterPro" id="IPR005886">
    <property type="entry name" value="UDP_G4E"/>
</dbReference>
<evidence type="ECO:0000256" key="1">
    <source>
        <dbReference type="ARBA" id="ARBA00000083"/>
    </source>
</evidence>
<dbReference type="GO" id="GO:0006012">
    <property type="term" value="P:galactose metabolic process"/>
    <property type="evidence" value="ECO:0007669"/>
    <property type="project" value="UniProtKB-UniPathway"/>
</dbReference>
<dbReference type="EC" id="5.1.3.2" evidence="4 8"/>
<comment type="similarity">
    <text evidence="3 8">Belongs to the NAD(P)-dependent epimerase/dehydratase family.</text>
</comment>
<proteinExistence type="inferred from homology"/>
<dbReference type="Proteomes" id="UP000315343">
    <property type="component" value="Unassembled WGS sequence"/>
</dbReference>
<dbReference type="InterPro" id="IPR036291">
    <property type="entry name" value="NAD(P)-bd_dom_sf"/>
</dbReference>
<dbReference type="PANTHER" id="PTHR43725">
    <property type="entry name" value="UDP-GLUCOSE 4-EPIMERASE"/>
    <property type="match status" value="1"/>
</dbReference>
<organism evidence="10 11">
    <name type="scientific">Sedimentibacter saalensis</name>
    <dbReference type="NCBI Taxonomy" id="130788"/>
    <lineage>
        <taxon>Bacteria</taxon>
        <taxon>Bacillati</taxon>
        <taxon>Bacillota</taxon>
        <taxon>Tissierellia</taxon>
        <taxon>Sedimentibacter</taxon>
    </lineage>
</organism>
<keyword evidence="8" id="KW-0119">Carbohydrate metabolism</keyword>
<comment type="cofactor">
    <cofactor evidence="2 8">
        <name>NAD(+)</name>
        <dbReference type="ChEBI" id="CHEBI:57540"/>
    </cofactor>
</comment>
<dbReference type="PANTHER" id="PTHR43725:SF47">
    <property type="entry name" value="UDP-GLUCOSE 4-EPIMERASE"/>
    <property type="match status" value="1"/>
</dbReference>
<dbReference type="AlphaFoldDB" id="A0A562J8A6"/>
<evidence type="ECO:0000256" key="5">
    <source>
        <dbReference type="ARBA" id="ARBA00018569"/>
    </source>
</evidence>
<dbReference type="Gene3D" id="3.90.25.10">
    <property type="entry name" value="UDP-galactose 4-epimerase, domain 1"/>
    <property type="match status" value="1"/>
</dbReference>
<evidence type="ECO:0000313" key="10">
    <source>
        <dbReference type="EMBL" id="TWH79367.1"/>
    </source>
</evidence>
<dbReference type="GO" id="GO:0005829">
    <property type="term" value="C:cytosol"/>
    <property type="evidence" value="ECO:0007669"/>
    <property type="project" value="TreeGrafter"/>
</dbReference>
<keyword evidence="7 8" id="KW-0413">Isomerase</keyword>
<evidence type="ECO:0000256" key="6">
    <source>
        <dbReference type="ARBA" id="ARBA00023027"/>
    </source>
</evidence>
<comment type="subunit">
    <text evidence="8">Homodimer.</text>
</comment>
<protein>
    <recommendedName>
        <fullName evidence="5 8">UDP-glucose 4-epimerase</fullName>
        <ecNumber evidence="4 8">5.1.3.2</ecNumber>
    </recommendedName>
</protein>
<dbReference type="OrthoDB" id="9811743at2"/>
<dbReference type="UniPathway" id="UPA00214"/>
<evidence type="ECO:0000256" key="2">
    <source>
        <dbReference type="ARBA" id="ARBA00001911"/>
    </source>
</evidence>
<dbReference type="NCBIfam" id="TIGR01179">
    <property type="entry name" value="galE"/>
    <property type="match status" value="1"/>
</dbReference>
<dbReference type="GO" id="GO:0003978">
    <property type="term" value="F:UDP-glucose 4-epimerase activity"/>
    <property type="evidence" value="ECO:0007669"/>
    <property type="project" value="UniProtKB-UniRule"/>
</dbReference>
<feature type="domain" description="NAD(P)-binding" evidence="9">
    <location>
        <begin position="3"/>
        <end position="322"/>
    </location>
</feature>
<accession>A0A562J8A6</accession>
<reference evidence="10 11" key="1">
    <citation type="submission" date="2019-07" db="EMBL/GenBank/DDBJ databases">
        <title>Genomic Encyclopedia of Type Strains, Phase I: the one thousand microbial genomes (KMG-I) project.</title>
        <authorList>
            <person name="Kyrpides N."/>
        </authorList>
    </citation>
    <scope>NUCLEOTIDE SEQUENCE [LARGE SCALE GENOMIC DNA]</scope>
    <source>
        <strain evidence="10 11">DSM 13558</strain>
    </source>
</reference>
<comment type="catalytic activity">
    <reaction evidence="1 8">
        <text>UDP-alpha-D-glucose = UDP-alpha-D-galactose</text>
        <dbReference type="Rhea" id="RHEA:22168"/>
        <dbReference type="ChEBI" id="CHEBI:58885"/>
        <dbReference type="ChEBI" id="CHEBI:66914"/>
        <dbReference type="EC" id="5.1.3.2"/>
    </reaction>
</comment>
<dbReference type="Gene3D" id="3.40.50.720">
    <property type="entry name" value="NAD(P)-binding Rossmann-like Domain"/>
    <property type="match status" value="1"/>
</dbReference>
<evidence type="ECO:0000256" key="4">
    <source>
        <dbReference type="ARBA" id="ARBA00013189"/>
    </source>
</evidence>
<dbReference type="CDD" id="cd05247">
    <property type="entry name" value="UDP_G4E_1_SDR_e"/>
    <property type="match status" value="1"/>
</dbReference>
<dbReference type="RefSeq" id="WP_145083673.1">
    <property type="nucleotide sequence ID" value="NZ_VLKH01000006.1"/>
</dbReference>
<comment type="caution">
    <text evidence="10">The sequence shown here is derived from an EMBL/GenBank/DDBJ whole genome shotgun (WGS) entry which is preliminary data.</text>
</comment>
<evidence type="ECO:0000256" key="3">
    <source>
        <dbReference type="ARBA" id="ARBA00007637"/>
    </source>
</evidence>
<keyword evidence="6 8" id="KW-0520">NAD</keyword>
<gene>
    <name evidence="10" type="ORF">LY60_02344</name>
</gene>
<dbReference type="NCBIfam" id="NF007956">
    <property type="entry name" value="PRK10675.1"/>
    <property type="match status" value="1"/>
</dbReference>
<dbReference type="EMBL" id="VLKH01000006">
    <property type="protein sequence ID" value="TWH79367.1"/>
    <property type="molecule type" value="Genomic_DNA"/>
</dbReference>
<dbReference type="InterPro" id="IPR016040">
    <property type="entry name" value="NAD(P)-bd_dom"/>
</dbReference>
<dbReference type="PRINTS" id="PR01713">
    <property type="entry name" value="NUCEPIMERASE"/>
</dbReference>
<evidence type="ECO:0000313" key="11">
    <source>
        <dbReference type="Proteomes" id="UP000315343"/>
    </source>
</evidence>